<dbReference type="RefSeq" id="WP_189836346.1">
    <property type="nucleotide sequence ID" value="NZ_BGOW01000015.1"/>
</dbReference>
<dbReference type="Pfam" id="PF03843">
    <property type="entry name" value="Slp"/>
    <property type="match status" value="1"/>
</dbReference>
<keyword evidence="1" id="KW-0732">Signal</keyword>
<organism evidence="2 3">
    <name type="scientific">Sulfuriferula multivorans</name>
    <dbReference type="NCBI Taxonomy" id="1559896"/>
    <lineage>
        <taxon>Bacteria</taxon>
        <taxon>Pseudomonadati</taxon>
        <taxon>Pseudomonadota</taxon>
        <taxon>Betaproteobacteria</taxon>
        <taxon>Nitrosomonadales</taxon>
        <taxon>Sulfuricellaceae</taxon>
        <taxon>Sulfuriferula</taxon>
    </lineage>
</organism>
<name>A0A401JEF5_9PROT</name>
<evidence type="ECO:0000256" key="1">
    <source>
        <dbReference type="SAM" id="SignalP"/>
    </source>
</evidence>
<sequence length="145" mass="16205">MALNKAITLLGIALVMLMAAPAMAADFDPTGPRVEWLGRIIAIYREDTDTCFELNGPYDAYGAMQAGATGQFKACAFGYYDPAKFAPGRWLKITGTLQINAQRTHSPLVLGAKLVLTSRPLPSPPSYWHDPWYDPWHTHYPGYWW</sequence>
<evidence type="ECO:0000313" key="2">
    <source>
        <dbReference type="EMBL" id="GBL45998.1"/>
    </source>
</evidence>
<keyword evidence="3" id="KW-1185">Reference proteome</keyword>
<dbReference type="Proteomes" id="UP000286806">
    <property type="component" value="Unassembled WGS sequence"/>
</dbReference>
<feature type="signal peptide" evidence="1">
    <location>
        <begin position="1"/>
        <end position="24"/>
    </location>
</feature>
<dbReference type="EMBL" id="BGOW01000015">
    <property type="protein sequence ID" value="GBL45998.1"/>
    <property type="molecule type" value="Genomic_DNA"/>
</dbReference>
<dbReference type="AlphaFoldDB" id="A0A401JEF5"/>
<proteinExistence type="predicted"/>
<evidence type="ECO:0000313" key="3">
    <source>
        <dbReference type="Proteomes" id="UP000286806"/>
    </source>
</evidence>
<comment type="caution">
    <text evidence="2">The sequence shown here is derived from an EMBL/GenBank/DDBJ whole genome shotgun (WGS) entry which is preliminary data.</text>
</comment>
<reference evidence="2 3" key="1">
    <citation type="journal article" date="2019" name="Front. Microbiol.">
        <title>Genomes of Neutrophilic Sulfur-Oxidizing Chemolithoautotrophs Representing 9 Proteobacterial Species From 8 Genera.</title>
        <authorList>
            <person name="Watanabe T."/>
            <person name="Kojima H."/>
            <person name="Umezawa K."/>
            <person name="Hori C."/>
            <person name="Takasuka T.E."/>
            <person name="Kato Y."/>
            <person name="Fukui M."/>
        </authorList>
    </citation>
    <scope>NUCLEOTIDE SEQUENCE [LARGE SCALE GENOMIC DNA]</scope>
    <source>
        <strain evidence="2 3">TTN</strain>
    </source>
</reference>
<accession>A0A401JEF5</accession>
<dbReference type="GO" id="GO:0019867">
    <property type="term" value="C:outer membrane"/>
    <property type="evidence" value="ECO:0007669"/>
    <property type="project" value="InterPro"/>
</dbReference>
<gene>
    <name evidence="2" type="ORF">SFMTTN_1810</name>
</gene>
<dbReference type="InterPro" id="IPR004658">
    <property type="entry name" value="OMP_Slp"/>
</dbReference>
<protein>
    <submittedName>
        <fullName evidence="2">Uncharacterized protein</fullName>
    </submittedName>
</protein>
<feature type="chain" id="PRO_5019004363" evidence="1">
    <location>
        <begin position="25"/>
        <end position="145"/>
    </location>
</feature>